<dbReference type="AlphaFoldDB" id="A0A392U8I3"/>
<dbReference type="Proteomes" id="UP000265520">
    <property type="component" value="Unassembled WGS sequence"/>
</dbReference>
<dbReference type="EMBL" id="LXQA010754233">
    <property type="protein sequence ID" value="MCI69348.1"/>
    <property type="molecule type" value="Genomic_DNA"/>
</dbReference>
<accession>A0A392U8I3</accession>
<proteinExistence type="predicted"/>
<name>A0A392U8I3_9FABA</name>
<feature type="non-terminal residue" evidence="1">
    <location>
        <position position="72"/>
    </location>
</feature>
<comment type="caution">
    <text evidence="1">The sequence shown here is derived from an EMBL/GenBank/DDBJ whole genome shotgun (WGS) entry which is preliminary data.</text>
</comment>
<evidence type="ECO:0000313" key="2">
    <source>
        <dbReference type="Proteomes" id="UP000265520"/>
    </source>
</evidence>
<evidence type="ECO:0008006" key="3">
    <source>
        <dbReference type="Google" id="ProtNLM"/>
    </source>
</evidence>
<organism evidence="1 2">
    <name type="scientific">Trifolium medium</name>
    <dbReference type="NCBI Taxonomy" id="97028"/>
    <lineage>
        <taxon>Eukaryota</taxon>
        <taxon>Viridiplantae</taxon>
        <taxon>Streptophyta</taxon>
        <taxon>Embryophyta</taxon>
        <taxon>Tracheophyta</taxon>
        <taxon>Spermatophyta</taxon>
        <taxon>Magnoliopsida</taxon>
        <taxon>eudicotyledons</taxon>
        <taxon>Gunneridae</taxon>
        <taxon>Pentapetalae</taxon>
        <taxon>rosids</taxon>
        <taxon>fabids</taxon>
        <taxon>Fabales</taxon>
        <taxon>Fabaceae</taxon>
        <taxon>Papilionoideae</taxon>
        <taxon>50 kb inversion clade</taxon>
        <taxon>NPAAA clade</taxon>
        <taxon>Hologalegina</taxon>
        <taxon>IRL clade</taxon>
        <taxon>Trifolieae</taxon>
        <taxon>Trifolium</taxon>
    </lineage>
</organism>
<evidence type="ECO:0000313" key="1">
    <source>
        <dbReference type="EMBL" id="MCI69348.1"/>
    </source>
</evidence>
<sequence>MATQIHEGVHFGLGRLILASLYESIGGICDSLRKCGDGSSFLGVGPIWLLQLWLNATFEHEMELKVSLDYAA</sequence>
<reference evidence="1 2" key="1">
    <citation type="journal article" date="2018" name="Front. Plant Sci.">
        <title>Red Clover (Trifolium pratense) and Zigzag Clover (T. medium) - A Picture of Genomic Similarities and Differences.</title>
        <authorList>
            <person name="Dluhosova J."/>
            <person name="Istvanek J."/>
            <person name="Nedelnik J."/>
            <person name="Repkova J."/>
        </authorList>
    </citation>
    <scope>NUCLEOTIDE SEQUENCE [LARGE SCALE GENOMIC DNA]</scope>
    <source>
        <strain evidence="2">cv. 10/8</strain>
        <tissue evidence="1">Leaf</tissue>
    </source>
</reference>
<protein>
    <recommendedName>
        <fullName evidence="3">Aminotransferase-like plant mobile domain-containing protein</fullName>
    </recommendedName>
</protein>
<keyword evidence="2" id="KW-1185">Reference proteome</keyword>